<evidence type="ECO:0000256" key="1">
    <source>
        <dbReference type="SAM" id="MobiDB-lite"/>
    </source>
</evidence>
<name>A0A0D0Q5B2_KITGR</name>
<dbReference type="EMBL" id="JXZB01000001">
    <property type="protein sequence ID" value="KIQ66188.1"/>
    <property type="molecule type" value="Genomic_DNA"/>
</dbReference>
<dbReference type="OrthoDB" id="4333986at2"/>
<dbReference type="STRING" id="2064.TR51_00385"/>
<protein>
    <submittedName>
        <fullName evidence="2">Uncharacterized protein</fullName>
    </submittedName>
</protein>
<proteinExistence type="predicted"/>
<keyword evidence="3" id="KW-1185">Reference proteome</keyword>
<gene>
    <name evidence="2" type="ORF">TR51_00385</name>
</gene>
<feature type="compositionally biased region" description="Low complexity" evidence="1">
    <location>
        <begin position="88"/>
        <end position="105"/>
    </location>
</feature>
<evidence type="ECO:0000313" key="3">
    <source>
        <dbReference type="Proteomes" id="UP000032066"/>
    </source>
</evidence>
<dbReference type="RefSeq" id="WP_043907202.1">
    <property type="nucleotide sequence ID" value="NZ_BMRI01000018.1"/>
</dbReference>
<organism evidence="2 3">
    <name type="scientific">Kitasatospora griseola</name>
    <name type="common">Streptomyces griseolosporeus</name>
    <dbReference type="NCBI Taxonomy" id="2064"/>
    <lineage>
        <taxon>Bacteria</taxon>
        <taxon>Bacillati</taxon>
        <taxon>Actinomycetota</taxon>
        <taxon>Actinomycetes</taxon>
        <taxon>Kitasatosporales</taxon>
        <taxon>Streptomycetaceae</taxon>
        <taxon>Kitasatospora</taxon>
    </lineage>
</organism>
<dbReference type="Proteomes" id="UP000032066">
    <property type="component" value="Unassembled WGS sequence"/>
</dbReference>
<feature type="region of interest" description="Disordered" evidence="1">
    <location>
        <begin position="66"/>
        <end position="105"/>
    </location>
</feature>
<dbReference type="PATRIC" id="fig|2064.6.peg.93"/>
<evidence type="ECO:0000313" key="2">
    <source>
        <dbReference type="EMBL" id="KIQ66188.1"/>
    </source>
</evidence>
<dbReference type="AlphaFoldDB" id="A0A0D0Q5B2"/>
<comment type="caution">
    <text evidence="2">The sequence shown here is derived from an EMBL/GenBank/DDBJ whole genome shotgun (WGS) entry which is preliminary data.</text>
</comment>
<sequence length="105" mass="11309">MRLVFVCQSCGCHYLVPPALHYPDGGRASAVWCSVCQAAAARSGTAEPTELAAVAVLLAVRALKAALAGREQSRRDQPRRDRRPTRPAPTSRGRTRPTGARTRLS</sequence>
<reference evidence="2 3" key="1">
    <citation type="submission" date="2015-02" db="EMBL/GenBank/DDBJ databases">
        <title>Draft genome sequence of Kitasatospora griseola MF730-N6, a bafilomycin, terpentecin and satosporin producer.</title>
        <authorList>
            <person name="Arens J.C."/>
            <person name="Haltli B."/>
            <person name="Kerr R.G."/>
        </authorList>
    </citation>
    <scope>NUCLEOTIDE SEQUENCE [LARGE SCALE GENOMIC DNA]</scope>
    <source>
        <strain evidence="2 3">MF730-N6</strain>
    </source>
</reference>
<accession>A0A0D0Q5B2</accession>